<name>A0A2Z7CST5_9LAMI</name>
<evidence type="ECO:0000313" key="2">
    <source>
        <dbReference type="EMBL" id="KZV47779.1"/>
    </source>
</evidence>
<sequence>MLTSSLLITASSNRNADVIIADSRFLFTSTSDLFSSWSFFSLAFQLLETAALMWISAGERYRILKRLYCRQSMGVIALFVCLLVVNVGQPSCSVKRMRRHLSKLQRRVLMLLLVAAGGSVLCCFGLASGCPAAGSRNSGF</sequence>
<proteinExistence type="predicted"/>
<evidence type="ECO:0000313" key="3">
    <source>
        <dbReference type="Proteomes" id="UP000250235"/>
    </source>
</evidence>
<protein>
    <submittedName>
        <fullName evidence="2">Uncharacterized protein</fullName>
    </submittedName>
</protein>
<evidence type="ECO:0000256" key="1">
    <source>
        <dbReference type="SAM" id="Phobius"/>
    </source>
</evidence>
<keyword evidence="1" id="KW-0472">Membrane</keyword>
<dbReference type="Proteomes" id="UP000250235">
    <property type="component" value="Unassembled WGS sequence"/>
</dbReference>
<keyword evidence="1" id="KW-1133">Transmembrane helix</keyword>
<dbReference type="EMBL" id="KQ994649">
    <property type="protein sequence ID" value="KZV47779.1"/>
    <property type="molecule type" value="Genomic_DNA"/>
</dbReference>
<feature type="transmembrane region" description="Helical" evidence="1">
    <location>
        <begin position="108"/>
        <end position="127"/>
    </location>
</feature>
<dbReference type="AlphaFoldDB" id="A0A2Z7CST5"/>
<feature type="transmembrane region" description="Helical" evidence="1">
    <location>
        <begin position="34"/>
        <end position="55"/>
    </location>
</feature>
<organism evidence="2 3">
    <name type="scientific">Dorcoceras hygrometricum</name>
    <dbReference type="NCBI Taxonomy" id="472368"/>
    <lineage>
        <taxon>Eukaryota</taxon>
        <taxon>Viridiplantae</taxon>
        <taxon>Streptophyta</taxon>
        <taxon>Embryophyta</taxon>
        <taxon>Tracheophyta</taxon>
        <taxon>Spermatophyta</taxon>
        <taxon>Magnoliopsida</taxon>
        <taxon>eudicotyledons</taxon>
        <taxon>Gunneridae</taxon>
        <taxon>Pentapetalae</taxon>
        <taxon>asterids</taxon>
        <taxon>lamiids</taxon>
        <taxon>Lamiales</taxon>
        <taxon>Gesneriaceae</taxon>
        <taxon>Didymocarpoideae</taxon>
        <taxon>Trichosporeae</taxon>
        <taxon>Loxocarpinae</taxon>
        <taxon>Dorcoceras</taxon>
    </lineage>
</organism>
<accession>A0A2Z7CST5</accession>
<gene>
    <name evidence="2" type="ORF">F511_42037</name>
</gene>
<feature type="transmembrane region" description="Helical" evidence="1">
    <location>
        <begin position="67"/>
        <end position="88"/>
    </location>
</feature>
<keyword evidence="1" id="KW-0812">Transmembrane</keyword>
<keyword evidence="3" id="KW-1185">Reference proteome</keyword>
<reference evidence="2 3" key="1">
    <citation type="journal article" date="2015" name="Proc. Natl. Acad. Sci. U.S.A.">
        <title>The resurrection genome of Boea hygrometrica: A blueprint for survival of dehydration.</title>
        <authorList>
            <person name="Xiao L."/>
            <person name="Yang G."/>
            <person name="Zhang L."/>
            <person name="Yang X."/>
            <person name="Zhao S."/>
            <person name="Ji Z."/>
            <person name="Zhou Q."/>
            <person name="Hu M."/>
            <person name="Wang Y."/>
            <person name="Chen M."/>
            <person name="Xu Y."/>
            <person name="Jin H."/>
            <person name="Xiao X."/>
            <person name="Hu G."/>
            <person name="Bao F."/>
            <person name="Hu Y."/>
            <person name="Wan P."/>
            <person name="Li L."/>
            <person name="Deng X."/>
            <person name="Kuang T."/>
            <person name="Xiang C."/>
            <person name="Zhu J.K."/>
            <person name="Oliver M.J."/>
            <person name="He Y."/>
        </authorList>
    </citation>
    <scope>NUCLEOTIDE SEQUENCE [LARGE SCALE GENOMIC DNA]</scope>
    <source>
        <strain evidence="3">cv. XS01</strain>
    </source>
</reference>